<dbReference type="InterPro" id="IPR037257">
    <property type="entry name" value="T2SS_E_N_sf"/>
</dbReference>
<dbReference type="Proteomes" id="UP001319121">
    <property type="component" value="Chromosome"/>
</dbReference>
<dbReference type="PANTHER" id="PTHR30258:SF2">
    <property type="entry name" value="COMG OPERON PROTEIN 1"/>
    <property type="match status" value="1"/>
</dbReference>
<sequence>MTDNQLQQPLGRILVDKGVISDDQLRIALQEQNKTHQPLGRLLVRLGFLSEATIRDVLSENLGQESVDLSAIIVDPAALALIPKDVARRYQLLPLSVEKVGRILTLAVADPDNIIALDQVRALLKDEYRLITQLASESDILRAIDQYYGFELSIDGILHEIEPGEMEYQALQSGVNEFSQPVVRLIDALLTEAVQRGVSDIHFEPESSFLRIRYRIDGVLRQVRSLHKSFWPAMVVRLKVMSGMNIAETRAPQDGRISLRLSGRPIDFRVASHPTTHGENMVLRILDRQKGIVPLDQIGLDESALNTLHMIIAKPEGIVLVTGPTGSGKTTTLYSVLNHINTESVNIMTLEDPVEYPLSLVRQTSVNEAVKLDFANGIRSMMRQDPDIILVGEIRDHPTAEMAFRAAMTGHQVYSTLHTNSAIGAIPRLLDIGILPDIMAGNIIGIVAQRLVRVLCNECKYPYQPDMLERKLLGIPAQEDVTLYRAAGCDTCNHQGYRGRMAIMELLKMDHDLDDLVSRRVSTRQIRDAALEKGFRPLAMDGIRRIQQGITSLSEVSRVVDLTDRL</sequence>
<dbReference type="PROSITE" id="PS00662">
    <property type="entry name" value="T2SP_E"/>
    <property type="match status" value="1"/>
</dbReference>
<reference evidence="5 6" key="1">
    <citation type="submission" date="2019-03" db="EMBL/GenBank/DDBJ databases">
        <title>Complete genome sequence of Ferrigenium kumadai strain An22, a microaerophilic iron-oxidizing bacterium isolated from a paddy field soil.</title>
        <authorList>
            <person name="Watanabe T."/>
            <person name="Asakawa S."/>
        </authorList>
    </citation>
    <scope>NUCLEOTIDE SEQUENCE [LARGE SCALE GENOMIC DNA]</scope>
    <source>
        <strain evidence="5 6">An22</strain>
    </source>
</reference>
<dbReference type="InterPro" id="IPR007831">
    <property type="entry name" value="T2SS_GspE_N"/>
</dbReference>
<proteinExistence type="inferred from homology"/>
<name>A0AAN1T114_9PROT</name>
<dbReference type="Gene3D" id="3.30.300.160">
    <property type="entry name" value="Type II secretion system, protein E, N-terminal domain"/>
    <property type="match status" value="1"/>
</dbReference>
<dbReference type="InterPro" id="IPR003593">
    <property type="entry name" value="AAA+_ATPase"/>
</dbReference>
<dbReference type="KEGG" id="fku:FGKAn22_18890"/>
<evidence type="ECO:0000256" key="3">
    <source>
        <dbReference type="ARBA" id="ARBA00022840"/>
    </source>
</evidence>
<dbReference type="Pfam" id="PF00437">
    <property type="entry name" value="T2SSE"/>
    <property type="match status" value="1"/>
</dbReference>
<dbReference type="Gene3D" id="3.40.50.300">
    <property type="entry name" value="P-loop containing nucleotide triphosphate hydrolases"/>
    <property type="match status" value="1"/>
</dbReference>
<organism evidence="5 6">
    <name type="scientific">Ferrigenium kumadai</name>
    <dbReference type="NCBI Taxonomy" id="1682490"/>
    <lineage>
        <taxon>Bacteria</taxon>
        <taxon>Pseudomonadati</taxon>
        <taxon>Pseudomonadota</taxon>
        <taxon>Betaproteobacteria</taxon>
        <taxon>Nitrosomonadales</taxon>
        <taxon>Gallionellaceae</taxon>
        <taxon>Ferrigenium</taxon>
    </lineage>
</organism>
<keyword evidence="3" id="KW-0067">ATP-binding</keyword>
<dbReference type="SUPFAM" id="SSF160246">
    <property type="entry name" value="EspE N-terminal domain-like"/>
    <property type="match status" value="1"/>
</dbReference>
<dbReference type="EMBL" id="AP019536">
    <property type="protein sequence ID" value="BBJ00197.1"/>
    <property type="molecule type" value="Genomic_DNA"/>
</dbReference>
<keyword evidence="6" id="KW-1185">Reference proteome</keyword>
<dbReference type="AlphaFoldDB" id="A0AAN1T114"/>
<evidence type="ECO:0000256" key="1">
    <source>
        <dbReference type="ARBA" id="ARBA00006611"/>
    </source>
</evidence>
<gene>
    <name evidence="5" type="ORF">FGKAn22_18890</name>
</gene>
<evidence type="ECO:0000313" key="5">
    <source>
        <dbReference type="EMBL" id="BBJ00197.1"/>
    </source>
</evidence>
<comment type="similarity">
    <text evidence="1">Belongs to the GSP E family.</text>
</comment>
<evidence type="ECO:0000256" key="2">
    <source>
        <dbReference type="ARBA" id="ARBA00022741"/>
    </source>
</evidence>
<dbReference type="GO" id="GO:0016887">
    <property type="term" value="F:ATP hydrolysis activity"/>
    <property type="evidence" value="ECO:0007669"/>
    <property type="project" value="TreeGrafter"/>
</dbReference>
<protein>
    <submittedName>
        <fullName evidence="5">Type II secretion system protein E</fullName>
    </submittedName>
</protein>
<dbReference type="InterPro" id="IPR027417">
    <property type="entry name" value="P-loop_NTPase"/>
</dbReference>
<dbReference type="Gene3D" id="1.10.40.70">
    <property type="match status" value="1"/>
</dbReference>
<accession>A0AAN1T114</accession>
<dbReference type="GO" id="GO:0005886">
    <property type="term" value="C:plasma membrane"/>
    <property type="evidence" value="ECO:0007669"/>
    <property type="project" value="TreeGrafter"/>
</dbReference>
<dbReference type="Pfam" id="PF05157">
    <property type="entry name" value="MshEN"/>
    <property type="match status" value="1"/>
</dbReference>
<dbReference type="GO" id="GO:0005524">
    <property type="term" value="F:ATP binding"/>
    <property type="evidence" value="ECO:0007669"/>
    <property type="project" value="UniProtKB-KW"/>
</dbReference>
<evidence type="ECO:0000259" key="4">
    <source>
        <dbReference type="PROSITE" id="PS00662"/>
    </source>
</evidence>
<dbReference type="SUPFAM" id="SSF52540">
    <property type="entry name" value="P-loop containing nucleoside triphosphate hydrolases"/>
    <property type="match status" value="1"/>
</dbReference>
<keyword evidence="2" id="KW-0547">Nucleotide-binding</keyword>
<dbReference type="PANTHER" id="PTHR30258">
    <property type="entry name" value="TYPE II SECRETION SYSTEM PROTEIN GSPE-RELATED"/>
    <property type="match status" value="1"/>
</dbReference>
<dbReference type="CDD" id="cd01129">
    <property type="entry name" value="PulE-GspE-like"/>
    <property type="match status" value="1"/>
</dbReference>
<dbReference type="SMART" id="SM00382">
    <property type="entry name" value="AAA"/>
    <property type="match status" value="1"/>
</dbReference>
<feature type="domain" description="Bacterial type II secretion system protein E" evidence="4">
    <location>
        <begin position="382"/>
        <end position="396"/>
    </location>
</feature>
<dbReference type="RefSeq" id="WP_212785447.1">
    <property type="nucleotide sequence ID" value="NZ_AP019536.1"/>
</dbReference>
<evidence type="ECO:0000313" key="6">
    <source>
        <dbReference type="Proteomes" id="UP001319121"/>
    </source>
</evidence>
<dbReference type="InterPro" id="IPR001482">
    <property type="entry name" value="T2SS/T4SS_dom"/>
</dbReference>
<dbReference type="Gene3D" id="3.30.450.90">
    <property type="match status" value="1"/>
</dbReference>